<proteinExistence type="predicted"/>
<feature type="compositionally biased region" description="Low complexity" evidence="1">
    <location>
        <begin position="272"/>
        <end position="284"/>
    </location>
</feature>
<dbReference type="EMBL" id="MU070035">
    <property type="protein sequence ID" value="KAF5830509.1"/>
    <property type="molecule type" value="Genomic_DNA"/>
</dbReference>
<reference evidence="2" key="1">
    <citation type="submission" date="2017-08" db="EMBL/GenBank/DDBJ databases">
        <authorList>
            <person name="Polle J.E."/>
            <person name="Barry K."/>
            <person name="Cushman J."/>
            <person name="Schmutz J."/>
            <person name="Tran D."/>
            <person name="Hathwaick L.T."/>
            <person name="Yim W.C."/>
            <person name="Jenkins J."/>
            <person name="Mckie-Krisberg Z.M."/>
            <person name="Prochnik S."/>
            <person name="Lindquist E."/>
            <person name="Dockter R.B."/>
            <person name="Adam C."/>
            <person name="Molina H."/>
            <person name="Bunkerborg J."/>
            <person name="Jin E."/>
            <person name="Buchheim M."/>
            <person name="Magnuson J."/>
        </authorList>
    </citation>
    <scope>NUCLEOTIDE SEQUENCE</scope>
    <source>
        <strain evidence="2">CCAP 19/18</strain>
    </source>
</reference>
<evidence type="ECO:0000313" key="3">
    <source>
        <dbReference type="Proteomes" id="UP000815325"/>
    </source>
</evidence>
<accession>A0ABQ7G7D9</accession>
<evidence type="ECO:0000313" key="2">
    <source>
        <dbReference type="EMBL" id="KAF5830509.1"/>
    </source>
</evidence>
<sequence>MSGLSSSRYKSPPAEPPQSSIFRKRARLSPAVSDPDLEGSWPLKRHVTEFYASDLNWACTTNTHDPAKPTTSTSAFAAFTGATSPLPIPSHPLPSLLNTSPPPGNEQLHPPRPSSASEHSMEEEVMLASGSSRMSTDMPTGGSPPKTAAATLQPSLEMPEEVTSGAVFPPSLIPAPATSSTPGIPAGACTMGTMGLPPIPSPVPGLSRRRTSNSMFMGLPISEASDTVPASPSDPGAAIMTNLRKTALLRSTSMLSMQRCLQASGTSAGHAQPPSQQHQHMQPHCLKGWSQQQQQQAAMLQVQQVQHGHDFRNWPPSAHQEQEQSHQHQQSQQQQRQQHQRPTVPQKQQQHQPPKQQEANQPWRSSAVSAISASSINAPSAGGAAFASSNHGPPSAAKLPLPTSPIAQSLAANHGAAQPAPQSTKPMLMHPSPRHFPPLNILTQMDRPEPDPMPFPLPPLGGHFCQDPMLTPAMDSTGLQQQEPIEDLPSAAPNLGSDAMSL</sequence>
<keyword evidence="3" id="KW-1185">Reference proteome</keyword>
<gene>
    <name evidence="2" type="ORF">DUNSADRAFT_14512</name>
</gene>
<feature type="compositionally biased region" description="Polar residues" evidence="1">
    <location>
        <begin position="129"/>
        <end position="138"/>
    </location>
</feature>
<feature type="region of interest" description="Disordered" evidence="1">
    <location>
        <begin position="473"/>
        <end position="502"/>
    </location>
</feature>
<comment type="caution">
    <text evidence="2">The sequence shown here is derived from an EMBL/GenBank/DDBJ whole genome shotgun (WGS) entry which is preliminary data.</text>
</comment>
<feature type="compositionally biased region" description="Low complexity" evidence="1">
    <location>
        <begin position="365"/>
        <end position="392"/>
    </location>
</feature>
<evidence type="ECO:0000256" key="1">
    <source>
        <dbReference type="SAM" id="MobiDB-lite"/>
    </source>
</evidence>
<feature type="region of interest" description="Disordered" evidence="1">
    <location>
        <begin position="261"/>
        <end position="434"/>
    </location>
</feature>
<dbReference type="Proteomes" id="UP000815325">
    <property type="component" value="Unassembled WGS sequence"/>
</dbReference>
<feature type="region of interest" description="Disordered" evidence="1">
    <location>
        <begin position="87"/>
        <end position="149"/>
    </location>
</feature>
<organism evidence="2 3">
    <name type="scientific">Dunaliella salina</name>
    <name type="common">Green alga</name>
    <name type="synonym">Protococcus salinus</name>
    <dbReference type="NCBI Taxonomy" id="3046"/>
    <lineage>
        <taxon>Eukaryota</taxon>
        <taxon>Viridiplantae</taxon>
        <taxon>Chlorophyta</taxon>
        <taxon>core chlorophytes</taxon>
        <taxon>Chlorophyceae</taxon>
        <taxon>CS clade</taxon>
        <taxon>Chlamydomonadales</taxon>
        <taxon>Dunaliellaceae</taxon>
        <taxon>Dunaliella</taxon>
    </lineage>
</organism>
<feature type="region of interest" description="Disordered" evidence="1">
    <location>
        <begin position="1"/>
        <end position="40"/>
    </location>
</feature>
<feature type="compositionally biased region" description="Low complexity" evidence="1">
    <location>
        <begin position="291"/>
        <end position="306"/>
    </location>
</feature>
<feature type="compositionally biased region" description="Low complexity" evidence="1">
    <location>
        <begin position="327"/>
        <end position="357"/>
    </location>
</feature>
<name>A0ABQ7G7D9_DUNSA</name>
<protein>
    <submittedName>
        <fullName evidence="2">Uncharacterized protein</fullName>
    </submittedName>
</protein>